<dbReference type="InterPro" id="IPR002550">
    <property type="entry name" value="CNNM"/>
</dbReference>
<dbReference type="PANTHER" id="PTHR12064">
    <property type="entry name" value="METAL TRANSPORTER CNNM"/>
    <property type="match status" value="1"/>
</dbReference>
<dbReference type="GO" id="GO:0010960">
    <property type="term" value="P:magnesium ion homeostasis"/>
    <property type="evidence" value="ECO:0007669"/>
    <property type="project" value="InterPro"/>
</dbReference>
<feature type="transmembrane region" description="Helical" evidence="9">
    <location>
        <begin position="148"/>
        <end position="167"/>
    </location>
</feature>
<protein>
    <submittedName>
        <fullName evidence="12">Protein MAM3</fullName>
    </submittedName>
</protein>
<keyword evidence="13" id="KW-1185">Reference proteome</keyword>
<feature type="compositionally biased region" description="Polar residues" evidence="8">
    <location>
        <begin position="664"/>
        <end position="674"/>
    </location>
</feature>
<dbReference type="OrthoDB" id="5353557at2759"/>
<dbReference type="PROSITE" id="PS51371">
    <property type="entry name" value="CBS"/>
    <property type="match status" value="1"/>
</dbReference>
<keyword evidence="2 7" id="KW-0812">Transmembrane</keyword>
<feature type="compositionally biased region" description="Low complexity" evidence="8">
    <location>
        <begin position="608"/>
        <end position="618"/>
    </location>
</feature>
<reference evidence="12 13" key="1">
    <citation type="journal article" date="2013" name="Fungal Biol.">
        <title>Analysis of microsatellite markers in the genome of the plant pathogen Ceratocystis fimbriata.</title>
        <authorList>
            <person name="Simpson M.C."/>
            <person name="Wilken P.M."/>
            <person name="Coetzee M.P."/>
            <person name="Wingfield M.J."/>
            <person name="Wingfield B.D."/>
        </authorList>
    </citation>
    <scope>NUCLEOTIDE SEQUENCE [LARGE SCALE GENOMIC DNA]</scope>
    <source>
        <strain evidence="12 13">CBS 114723</strain>
    </source>
</reference>
<evidence type="ECO:0000256" key="6">
    <source>
        <dbReference type="PROSITE-ProRule" id="PRU00703"/>
    </source>
</evidence>
<dbReference type="PROSITE" id="PS51846">
    <property type="entry name" value="CNNM"/>
    <property type="match status" value="1"/>
</dbReference>
<dbReference type="Proteomes" id="UP000222788">
    <property type="component" value="Unassembled WGS sequence"/>
</dbReference>
<reference evidence="12 13" key="2">
    <citation type="journal article" date="2013" name="IMA Fungus">
        <title>IMA Genome-F 1: Ceratocystis fimbriata: Draft nuclear genome sequence for the plant pathogen, Ceratocystis fimbriata.</title>
        <authorList>
            <person name="Wilken P.M."/>
            <person name="Steenkamp E.T."/>
            <person name="Wingfield M.J."/>
            <person name="de Beer Z.W."/>
            <person name="Wingfield B.D."/>
        </authorList>
    </citation>
    <scope>NUCLEOTIDE SEQUENCE [LARGE SCALE GENOMIC DNA]</scope>
    <source>
        <strain evidence="12 13">CBS 114723</strain>
    </source>
</reference>
<feature type="domain" description="CBS" evidence="10">
    <location>
        <begin position="324"/>
        <end position="389"/>
    </location>
</feature>
<feature type="transmembrane region" description="Helical" evidence="9">
    <location>
        <begin position="121"/>
        <end position="142"/>
    </location>
</feature>
<evidence type="ECO:0000256" key="8">
    <source>
        <dbReference type="SAM" id="MobiDB-lite"/>
    </source>
</evidence>
<gene>
    <name evidence="12" type="primary">MAM3</name>
    <name evidence="12" type="ORF">CFIMG_002874RA</name>
</gene>
<evidence type="ECO:0000256" key="3">
    <source>
        <dbReference type="ARBA" id="ARBA00022737"/>
    </source>
</evidence>
<comment type="caution">
    <text evidence="12">The sequence shown here is derived from an EMBL/GenBank/DDBJ whole genome shotgun (WGS) entry which is preliminary data.</text>
</comment>
<keyword evidence="5 7" id="KW-0472">Membrane</keyword>
<dbReference type="GO" id="GO:0005737">
    <property type="term" value="C:cytoplasm"/>
    <property type="evidence" value="ECO:0007669"/>
    <property type="project" value="TreeGrafter"/>
</dbReference>
<feature type="transmembrane region" description="Helical" evidence="9">
    <location>
        <begin position="62"/>
        <end position="87"/>
    </location>
</feature>
<dbReference type="STRING" id="1035309.A0A2C5X394"/>
<dbReference type="InterPro" id="IPR000644">
    <property type="entry name" value="CBS_dom"/>
</dbReference>
<keyword evidence="3" id="KW-0677">Repeat</keyword>
<dbReference type="CDD" id="cd04590">
    <property type="entry name" value="CBS_pair_CorC_HlyC_assoc"/>
    <property type="match status" value="1"/>
</dbReference>
<feature type="transmembrane region" description="Helical" evidence="9">
    <location>
        <begin position="179"/>
        <end position="199"/>
    </location>
</feature>
<sequence>MLLGNMRGRSRAVGTLSATRGSVLSMTRLLFHSVFAAAAPVINSKLSARAVEEEGPVEGGDLVALYIFSAILVLAGGAFAGLTIALMGQDDVYLQVLAGDASEPQNKNAQRVYDLLKRGKHWVLVTLLLSNVIVNETLPVVLDRCLGGGVAAVIGSTALIVIFGEVLPQSICVRFGLQIGGFMAKPVLIMMWLMAPLSWPIAKLLDWILGEDHPTVYKKSGLKQLVNLHQTLGDVSNRLNADEVTIISAVLDLKDKPVRDVMTPMDDVFIMSEDTILDERTMDRILSAGYSRIPIHAPGSPRNFVGMLLVKILITYDPEDCSRVSDFPLATLPETRPETSCLDIVNFFQEGKSHMVVVSACPGEDHGAMGVVTLEDVIEELIGEEIIDESDVYIDVHKAIRRLTPAPKARINRQEPIEAADFHALNTNLTAEDAIIASELSNSPRPVTATFMMRAPSSDGRPGLIPVAVKANLNEMRQQLKHLGPSNPATNPKDTKLASVKIKHVLGSPAMRPVISNQHAEHEHRQEEENAGNDERTPLLSSAVQGMPLAYTNVTSTASNIKVDVKGNSANTHADVQPSKIEIEIPTSMHAQPPTSKSPTTPPAKRLSSSSAGSGSHSPELNIYRTPGGVITESIIETGGVRKIVIHTSSSGDEAASGKVPSGSMATASLSTGRDGSGNEGDSDNESRALLSTTDASGVNATSGAADSITSSKKKNKKKKKKTNKL</sequence>
<dbReference type="GO" id="GO:0030026">
    <property type="term" value="P:intracellular manganese ion homeostasis"/>
    <property type="evidence" value="ECO:0007669"/>
    <property type="project" value="TreeGrafter"/>
</dbReference>
<evidence type="ECO:0000256" key="9">
    <source>
        <dbReference type="SAM" id="Phobius"/>
    </source>
</evidence>
<dbReference type="InterPro" id="IPR044751">
    <property type="entry name" value="Ion_transp-like_CBS"/>
</dbReference>
<dbReference type="Pfam" id="PF01595">
    <property type="entry name" value="CNNM"/>
    <property type="match status" value="1"/>
</dbReference>
<dbReference type="GO" id="GO:0016020">
    <property type="term" value="C:membrane"/>
    <property type="evidence" value="ECO:0007669"/>
    <property type="project" value="UniProtKB-SubCell"/>
</dbReference>
<dbReference type="SUPFAM" id="SSF54631">
    <property type="entry name" value="CBS-domain pair"/>
    <property type="match status" value="1"/>
</dbReference>
<feature type="region of interest" description="Disordered" evidence="8">
    <location>
        <begin position="650"/>
        <end position="726"/>
    </location>
</feature>
<evidence type="ECO:0000256" key="1">
    <source>
        <dbReference type="ARBA" id="ARBA00004141"/>
    </source>
</evidence>
<dbReference type="EMBL" id="APWK03000067">
    <property type="protein sequence ID" value="PHH52462.1"/>
    <property type="molecule type" value="Genomic_DNA"/>
</dbReference>
<evidence type="ECO:0000313" key="12">
    <source>
        <dbReference type="EMBL" id="PHH52462.1"/>
    </source>
</evidence>
<feature type="region of interest" description="Disordered" evidence="8">
    <location>
        <begin position="586"/>
        <end position="625"/>
    </location>
</feature>
<comment type="subcellular location">
    <subcellularLocation>
        <location evidence="1">Membrane</location>
        <topology evidence="1">Multi-pass membrane protein</topology>
    </subcellularLocation>
</comment>
<feature type="transmembrane region" description="Helical" evidence="9">
    <location>
        <begin position="21"/>
        <end position="42"/>
    </location>
</feature>
<keyword evidence="6" id="KW-0129">CBS domain</keyword>
<evidence type="ECO:0000259" key="10">
    <source>
        <dbReference type="PROSITE" id="PS51371"/>
    </source>
</evidence>
<feature type="domain" description="CNNM transmembrane" evidence="11">
    <location>
        <begin position="58"/>
        <end position="243"/>
    </location>
</feature>
<dbReference type="PANTHER" id="PTHR12064:SF97">
    <property type="entry name" value="METAL TRANSPORTER CNNM-5"/>
    <property type="match status" value="1"/>
</dbReference>
<dbReference type="Gene3D" id="3.10.580.10">
    <property type="entry name" value="CBS-domain"/>
    <property type="match status" value="1"/>
</dbReference>
<evidence type="ECO:0000259" key="11">
    <source>
        <dbReference type="PROSITE" id="PS51846"/>
    </source>
</evidence>
<evidence type="ECO:0000313" key="13">
    <source>
        <dbReference type="Proteomes" id="UP000222788"/>
    </source>
</evidence>
<evidence type="ECO:0000256" key="5">
    <source>
        <dbReference type="ARBA" id="ARBA00023136"/>
    </source>
</evidence>
<accession>A0A2C5X394</accession>
<dbReference type="FunFam" id="3.10.580.10:FF:000006">
    <property type="entry name" value="DUF21 and CBS domain protein"/>
    <property type="match status" value="1"/>
</dbReference>
<evidence type="ECO:0000256" key="2">
    <source>
        <dbReference type="ARBA" id="ARBA00022692"/>
    </source>
</evidence>
<evidence type="ECO:0000256" key="7">
    <source>
        <dbReference type="PROSITE-ProRule" id="PRU01193"/>
    </source>
</evidence>
<dbReference type="AlphaFoldDB" id="A0A2C5X394"/>
<feature type="compositionally biased region" description="Polar residues" evidence="8">
    <location>
        <begin position="690"/>
        <end position="709"/>
    </location>
</feature>
<evidence type="ECO:0000256" key="4">
    <source>
        <dbReference type="ARBA" id="ARBA00022989"/>
    </source>
</evidence>
<dbReference type="InterPro" id="IPR046342">
    <property type="entry name" value="CBS_dom_sf"/>
</dbReference>
<feature type="compositionally biased region" description="Basic residues" evidence="8">
    <location>
        <begin position="712"/>
        <end position="726"/>
    </location>
</feature>
<keyword evidence="4 7" id="KW-1133">Transmembrane helix</keyword>
<name>A0A2C5X394_9PEZI</name>
<proteinExistence type="predicted"/>
<organism evidence="12 13">
    <name type="scientific">Ceratocystis fimbriata CBS 114723</name>
    <dbReference type="NCBI Taxonomy" id="1035309"/>
    <lineage>
        <taxon>Eukaryota</taxon>
        <taxon>Fungi</taxon>
        <taxon>Dikarya</taxon>
        <taxon>Ascomycota</taxon>
        <taxon>Pezizomycotina</taxon>
        <taxon>Sordariomycetes</taxon>
        <taxon>Hypocreomycetidae</taxon>
        <taxon>Microascales</taxon>
        <taxon>Ceratocystidaceae</taxon>
        <taxon>Ceratocystis</taxon>
    </lineage>
</organism>
<dbReference type="InterPro" id="IPR045095">
    <property type="entry name" value="ACDP"/>
</dbReference>